<dbReference type="InterPro" id="IPR036291">
    <property type="entry name" value="NAD(P)-bd_dom_sf"/>
</dbReference>
<evidence type="ECO:0000313" key="1">
    <source>
        <dbReference type="EMBL" id="RZO23505.1"/>
    </source>
</evidence>
<dbReference type="EMBL" id="SHBL01000032">
    <property type="protein sequence ID" value="RZO23505.1"/>
    <property type="molecule type" value="Genomic_DNA"/>
</dbReference>
<dbReference type="PANTHER" id="PTHR43431:SF7">
    <property type="entry name" value="OXIDOREDUCTASE, SHORT CHAIN DEHYDROGENASE_REDUCTASE FAMILY (AFU_ORTHOLOGUE AFUA_5G14000)"/>
    <property type="match status" value="1"/>
</dbReference>
<dbReference type="Proteomes" id="UP000320146">
    <property type="component" value="Unassembled WGS sequence"/>
</dbReference>
<dbReference type="PANTHER" id="PTHR43431">
    <property type="entry name" value="OXIDOREDUCTASE, SHORT CHAIN DEHYDROGENASE/REDUCTASE FAMILY (AFU_ORTHOLOGUE AFUA_5G14000)"/>
    <property type="match status" value="1"/>
</dbReference>
<dbReference type="SUPFAM" id="SSF51735">
    <property type="entry name" value="NAD(P)-binding Rossmann-fold domains"/>
    <property type="match status" value="1"/>
</dbReference>
<reference evidence="1 2" key="1">
    <citation type="submission" date="2019-02" db="EMBL/GenBank/DDBJ databases">
        <title>Prokaryotic population dynamics and viral predation in marine succession experiment using metagenomics: the confinement effect.</title>
        <authorList>
            <person name="Haro-Moreno J.M."/>
            <person name="Rodriguez-Valera F."/>
            <person name="Lopez-Perez M."/>
        </authorList>
    </citation>
    <scope>NUCLEOTIDE SEQUENCE [LARGE SCALE GENOMIC DNA]</scope>
    <source>
        <strain evidence="1">MED-G166</strain>
    </source>
</reference>
<dbReference type="Gene3D" id="3.40.50.720">
    <property type="entry name" value="NAD(P)-binding Rossmann-like Domain"/>
    <property type="match status" value="1"/>
</dbReference>
<evidence type="ECO:0000313" key="2">
    <source>
        <dbReference type="Proteomes" id="UP000320146"/>
    </source>
</evidence>
<organism evidence="1 2">
    <name type="scientific">SAR86 cluster bacterium</name>
    <dbReference type="NCBI Taxonomy" id="2030880"/>
    <lineage>
        <taxon>Bacteria</taxon>
        <taxon>Pseudomonadati</taxon>
        <taxon>Pseudomonadota</taxon>
        <taxon>Gammaproteobacteria</taxon>
        <taxon>SAR86 cluster</taxon>
    </lineage>
</organism>
<accession>A0A520MQL2</accession>
<dbReference type="PRINTS" id="PR00081">
    <property type="entry name" value="GDHRDH"/>
</dbReference>
<dbReference type="Pfam" id="PF00106">
    <property type="entry name" value="adh_short"/>
    <property type="match status" value="1"/>
</dbReference>
<gene>
    <name evidence="1" type="ORF">EVA99_03545</name>
</gene>
<dbReference type="InterPro" id="IPR002347">
    <property type="entry name" value="SDR_fam"/>
</dbReference>
<proteinExistence type="predicted"/>
<dbReference type="AlphaFoldDB" id="A0A520MQL2"/>
<sequence>MKNIVKKGSVIIVGAGPGLGSSLAKKFAKEGHHVFVARRERNAAALDELCSEIKSSGGNATAIPTDAREEDQVINLFSKAKEHGQIECVIFNIGANVFFPIKDTTARVFKKVWEMATFAGFLVGKESAKHMKNKGTIIFTGATASVRGSSGFSAFSSAKFGLRALAQSLARELGPQGIHVVHTIIDGAIDHPWIKENFPDTYKLKDVGGILNPDLIADTYYNLHLQEKSVWTHEIDLRPYIEKF</sequence>
<protein>
    <submittedName>
        <fullName evidence="1">SDR family NAD(P)-dependent oxidoreductase</fullName>
    </submittedName>
</protein>
<comment type="caution">
    <text evidence="1">The sequence shown here is derived from an EMBL/GenBank/DDBJ whole genome shotgun (WGS) entry which is preliminary data.</text>
</comment>
<name>A0A520MQL2_9GAMM</name>